<feature type="region of interest" description="Disordered" evidence="4">
    <location>
        <begin position="504"/>
        <end position="548"/>
    </location>
</feature>
<dbReference type="Gene3D" id="3.80.10.10">
    <property type="entry name" value="Ribonuclease Inhibitor"/>
    <property type="match status" value="1"/>
</dbReference>
<evidence type="ECO:0000313" key="6">
    <source>
        <dbReference type="EMBL" id="KAK3095300.1"/>
    </source>
</evidence>
<sequence>MDSGISPALCDQDYLSDIIPYRCPKCGDTRVFTSLRELKRHLETDHAYKMGFVKPRTRAKVFSYSVDDSKPFPKDIANTRGWTGYNKDGPARLRTGISTRYTDKDDENSPLLDTFRDENKRLERRVQLAKETEMMNKLNRGVKGGDQDGRHVHKTTKVDRNDVMSRLTAPDVSLTESIRSLNEEICKSRQHQWDTANNLYRSEHVITGIEKAAEQRCHEQQGIIQELANSLKLKEDQLIKATKGLEELERERQGLMRETNVILHRSELSNENLRSELTRRDGLIESTNEQLHNLQLQLRESLQERDGELARTQSRLEELEREREVLREETQRLVSGVEMDKSVLKQTLDIKENQLRKVQFDLQKTRLDKENLIKESMNLYRTASEGNLKLRTVIEAKQSQLTDVQQQVLQMREAHELLLRESKQLTEQANVHRQTLMQVLSDKEAQLAETRQQLQDLMTQRHIMERELDTLKQFISNTAEKEAIARQKLETFINGLISRADQAENELKQVKSQSGTSIEEDRGHRRDRGQGHPRSKKKINADRGNKKHAMLEARDFRLDGKESSQVLPALVAPNKPQVRVNLHTDSSSESLYDESSVHDLEDGHSLCDVGSILEDEPASEDIQSTLDEEMDNDGIIWVKEESYVPSDYLDDQQRFGPYGSEMRSRSSNSVPEMDNILHNFNDVSSPPYHSYDSEAMPDTYPKMQSNHVHFKEDPRSDPSGYDRKHFPQKYNFRNKHNVGTWMSPAANTNNQSSESYSKFESEDSISSKSGNKSYPLYKGSQTNHRRIREMKSKSMFDLNKDFQHNLSGDGILCDYPGSTEQDSTQSQRFSKMAGRPANYSSYNDFRSGLQNSQELSPRVDFSIYDERPYAKSRSVMNLRISPDHNSNINIPRSVSAQGYNRKYATASNGRNNRGVNRVQSREYLAADKRPAHDRGGTHNSRLELERQRFADNVKRKLEEINQRTGTHSQSMYNLSSGDKGVLHTDVYSHPDAQDVGRRVRLGLMPYGGDVWDRSRSMTDLHHHRQTDRYHPAYRSGHSQSMTLSEKNLIQGGHTSKPEMKDSSSQTFLLDRKLSGKSVEDLEEISSSVSQKDIETHHHWNDPQKSTDSLSHSMASVGNNPDSSGHQSKSTEDKHFSRSDPISAKRISTVSKEKPHPVPAARSKSLRILDNFESTNQNSGRFEPVNQDAELKEMSIKEYKEVDTVSDTSFRSSPSGRESHSTSNGRASESIKNVSHSNNYKSRGMETPDTSIDEMSKPKEGESIILAVDTHNLKASAIENQSARKGMNRDVTRKGLQKEEISPKESECDSIHSDRNIPKIMASECSNEDVTSIEEEVSSSRKEMGKFKESDEEDYHDNRILNKGVSNNDLRNDEHNEETVDNIIDEGSDITLNKESIHYKSSGDSESEACLMSDASSEADSYCHQSYKKLGEDFEDIEESPSSESLEHLDLRRRTSKGILQKAMSVQSEEGSDVNVESELESQMVKSLSEAKEDVMSEEKRIEDDEVKNTTNEYNALSEDFKVNSDHSEDEDILEDSLPQSQRTEYELHEDSPSELEQPTSVQTLNSGSGNDEPHPILQRDGSLDGELHPISERIESLEDGPRPVFERNESLDGLFAEVQETDEDSMSVTSDLRSRLTPASSLESLIDSRPKSKHAERRRRRMVLHNIFRFLDVETLLQVALVCREWKHVSRHPDLWKQVCITGQKCSSQFLINISRWCNKTQLLSLIDLKSRDKLASETEEEYIASIRGSLEPGLERFLQVTESTLRSIEIVNCGYLLTDNIWLASCYCRLLHTVTYITNSNPLGPDVMWAFGAGCRTVTSLVIPPLYPCENSDRFSNKCLQTISQCCVDLKVLSIGGPNIDINGLVLVVKSCQRLRRFELHHTNTIDEDTAVALCRLGLQNLTHLSFIHTTVTPAALMHFYENCRHLLSLVVAMSISDFTNHREDVELEEIEKWCLFVQEMKELETVPRLDNIIKINLQSV</sequence>
<reference evidence="6" key="1">
    <citation type="submission" date="2019-08" db="EMBL/GenBank/DDBJ databases">
        <title>The improved chromosome-level genome for the pearl oyster Pinctada fucata martensii using PacBio sequencing and Hi-C.</title>
        <authorList>
            <person name="Zheng Z."/>
        </authorList>
    </citation>
    <scope>NUCLEOTIDE SEQUENCE</scope>
    <source>
        <strain evidence="6">ZZ-2019</strain>
        <tissue evidence="6">Adductor muscle</tissue>
    </source>
</reference>
<dbReference type="CDD" id="cd22109">
    <property type="entry name" value="F-box_FBXO41"/>
    <property type="match status" value="1"/>
</dbReference>
<keyword evidence="2 3" id="KW-0175">Coiled coil</keyword>
<dbReference type="InterPro" id="IPR032675">
    <property type="entry name" value="LRR_dom_sf"/>
</dbReference>
<evidence type="ECO:0000313" key="7">
    <source>
        <dbReference type="Proteomes" id="UP001186944"/>
    </source>
</evidence>
<evidence type="ECO:0000256" key="2">
    <source>
        <dbReference type="ARBA" id="ARBA00023054"/>
    </source>
</evidence>
<feature type="compositionally biased region" description="Basic and acidic residues" evidence="4">
    <location>
        <begin position="1286"/>
        <end position="1316"/>
    </location>
</feature>
<feature type="region of interest" description="Disordered" evidence="4">
    <location>
        <begin position="1461"/>
        <end position="1584"/>
    </location>
</feature>
<dbReference type="InterPro" id="IPR036047">
    <property type="entry name" value="F-box-like_dom_sf"/>
</dbReference>
<feature type="region of interest" description="Disordered" evidence="4">
    <location>
        <begin position="1080"/>
        <end position="1167"/>
    </location>
</feature>
<dbReference type="Gene3D" id="1.20.1280.50">
    <property type="match status" value="1"/>
</dbReference>
<feature type="compositionally biased region" description="Basic and acidic residues" evidence="4">
    <location>
        <begin position="539"/>
        <end position="548"/>
    </location>
</feature>
<keyword evidence="7" id="KW-1185">Reference proteome</keyword>
<dbReference type="Proteomes" id="UP001186944">
    <property type="component" value="Unassembled WGS sequence"/>
</dbReference>
<protein>
    <recommendedName>
        <fullName evidence="5">F-box domain-containing protein</fullName>
    </recommendedName>
</protein>
<dbReference type="SUPFAM" id="SSF52047">
    <property type="entry name" value="RNI-like"/>
    <property type="match status" value="1"/>
</dbReference>
<accession>A0AA88Y958</accession>
<feature type="compositionally biased region" description="Polar residues" evidence="4">
    <location>
        <begin position="745"/>
        <end position="772"/>
    </location>
</feature>
<feature type="region of interest" description="Disordered" evidence="4">
    <location>
        <begin position="1394"/>
        <end position="1417"/>
    </location>
</feature>
<feature type="compositionally biased region" description="Basic and acidic residues" evidence="4">
    <location>
        <begin position="1488"/>
        <end position="1502"/>
    </location>
</feature>
<feature type="compositionally biased region" description="Basic and acidic residues" evidence="4">
    <location>
        <begin position="709"/>
        <end position="725"/>
    </location>
</feature>
<feature type="region of interest" description="Disordered" evidence="4">
    <location>
        <begin position="737"/>
        <end position="785"/>
    </location>
</feature>
<feature type="compositionally biased region" description="Basic and acidic residues" evidence="4">
    <location>
        <begin position="1091"/>
        <end position="1101"/>
    </location>
</feature>
<evidence type="ECO:0000256" key="4">
    <source>
        <dbReference type="SAM" id="MobiDB-lite"/>
    </source>
</evidence>
<gene>
    <name evidence="6" type="ORF">FSP39_012966</name>
</gene>
<keyword evidence="1" id="KW-0597">Phosphoprotein</keyword>
<evidence type="ECO:0000256" key="1">
    <source>
        <dbReference type="ARBA" id="ARBA00022553"/>
    </source>
</evidence>
<dbReference type="SMART" id="SM00355">
    <property type="entry name" value="ZnF_C2H2"/>
    <property type="match status" value="1"/>
</dbReference>
<dbReference type="SUPFAM" id="SSF81383">
    <property type="entry name" value="F-box domain"/>
    <property type="match status" value="1"/>
</dbReference>
<dbReference type="InterPro" id="IPR052283">
    <property type="entry name" value="GenomicStab_NeuMorph_Reg"/>
</dbReference>
<feature type="domain" description="F-box" evidence="5">
    <location>
        <begin position="1663"/>
        <end position="1699"/>
    </location>
</feature>
<name>A0AA88Y958_PINIB</name>
<feature type="compositionally biased region" description="Polar residues" evidence="4">
    <location>
        <begin position="1204"/>
        <end position="1240"/>
    </location>
</feature>
<dbReference type="Pfam" id="PF12937">
    <property type="entry name" value="F-box-like"/>
    <property type="match status" value="1"/>
</dbReference>
<dbReference type="Pfam" id="PF23165">
    <property type="entry name" value="zf-C2H2_FBX41"/>
    <property type="match status" value="1"/>
</dbReference>
<dbReference type="PANTHER" id="PTHR15739:SF5">
    <property type="entry name" value="LD23158P"/>
    <property type="match status" value="1"/>
</dbReference>
<feature type="region of interest" description="Disordered" evidence="4">
    <location>
        <begin position="708"/>
        <end position="727"/>
    </location>
</feature>
<feature type="coiled-coil region" evidence="3">
    <location>
        <begin position="231"/>
        <end position="336"/>
    </location>
</feature>
<dbReference type="PANTHER" id="PTHR15739">
    <property type="entry name" value="ZINC FINGER PROTEIN"/>
    <property type="match status" value="1"/>
</dbReference>
<feature type="compositionally biased region" description="Polar residues" evidence="4">
    <location>
        <begin position="1554"/>
        <end position="1569"/>
    </location>
</feature>
<feature type="compositionally biased region" description="Polar residues" evidence="4">
    <location>
        <begin position="1102"/>
        <end position="1127"/>
    </location>
</feature>
<feature type="region of interest" description="Disordered" evidence="4">
    <location>
        <begin position="1195"/>
        <end position="1259"/>
    </location>
</feature>
<comment type="caution">
    <text evidence="6">The sequence shown here is derived from an EMBL/GenBank/DDBJ whole genome shotgun (WGS) entry which is preliminary data.</text>
</comment>
<evidence type="ECO:0000259" key="5">
    <source>
        <dbReference type="PROSITE" id="PS50181"/>
    </source>
</evidence>
<evidence type="ECO:0000256" key="3">
    <source>
        <dbReference type="SAM" id="Coils"/>
    </source>
</evidence>
<feature type="region of interest" description="Disordered" evidence="4">
    <location>
        <begin position="1281"/>
        <end position="1372"/>
    </location>
</feature>
<dbReference type="PROSITE" id="PS50181">
    <property type="entry name" value="FBOX"/>
    <property type="match status" value="1"/>
</dbReference>
<dbReference type="InterPro" id="IPR013087">
    <property type="entry name" value="Znf_C2H2_type"/>
</dbReference>
<feature type="compositionally biased region" description="Basic and acidic residues" evidence="4">
    <location>
        <begin position="1128"/>
        <end position="1137"/>
    </location>
</feature>
<proteinExistence type="predicted"/>
<feature type="compositionally biased region" description="Basic and acidic residues" evidence="4">
    <location>
        <begin position="1337"/>
        <end position="1348"/>
    </location>
</feature>
<dbReference type="EMBL" id="VSWD01000008">
    <property type="protein sequence ID" value="KAK3095300.1"/>
    <property type="molecule type" value="Genomic_DNA"/>
</dbReference>
<organism evidence="6 7">
    <name type="scientific">Pinctada imbricata</name>
    <name type="common">Atlantic pearl-oyster</name>
    <name type="synonym">Pinctada martensii</name>
    <dbReference type="NCBI Taxonomy" id="66713"/>
    <lineage>
        <taxon>Eukaryota</taxon>
        <taxon>Metazoa</taxon>
        <taxon>Spiralia</taxon>
        <taxon>Lophotrochozoa</taxon>
        <taxon>Mollusca</taxon>
        <taxon>Bivalvia</taxon>
        <taxon>Autobranchia</taxon>
        <taxon>Pteriomorphia</taxon>
        <taxon>Pterioida</taxon>
        <taxon>Pterioidea</taxon>
        <taxon>Pteriidae</taxon>
        <taxon>Pinctada</taxon>
    </lineage>
</organism>
<feature type="compositionally biased region" description="Acidic residues" evidence="4">
    <location>
        <begin position="1469"/>
        <end position="1479"/>
    </location>
</feature>
<feature type="compositionally biased region" description="Basic and acidic residues" evidence="4">
    <location>
        <begin position="519"/>
        <end position="530"/>
    </location>
</feature>
<dbReference type="InterPro" id="IPR057038">
    <property type="entry name" value="FBX41/ZN365_Znf-C2H2"/>
</dbReference>
<dbReference type="InterPro" id="IPR001810">
    <property type="entry name" value="F-box_dom"/>
</dbReference>